<organism evidence="12 13">
    <name type="scientific">Candidatus Enterocloster faecavium</name>
    <dbReference type="NCBI Taxonomy" id="2838560"/>
    <lineage>
        <taxon>Bacteria</taxon>
        <taxon>Bacillati</taxon>
        <taxon>Bacillota</taxon>
        <taxon>Clostridia</taxon>
        <taxon>Lachnospirales</taxon>
        <taxon>Lachnospiraceae</taxon>
        <taxon>Enterocloster</taxon>
    </lineage>
</organism>
<evidence type="ECO:0000259" key="11">
    <source>
        <dbReference type="Pfam" id="PF00482"/>
    </source>
</evidence>
<reference evidence="12" key="1">
    <citation type="journal article" date="2021" name="PeerJ">
        <title>Extensive microbial diversity within the chicken gut microbiome revealed by metagenomics and culture.</title>
        <authorList>
            <person name="Gilroy R."/>
            <person name="Ravi A."/>
            <person name="Getino M."/>
            <person name="Pursley I."/>
            <person name="Horton D.L."/>
            <person name="Alikhan N.F."/>
            <person name="Baker D."/>
            <person name="Gharbi K."/>
            <person name="Hall N."/>
            <person name="Watson M."/>
            <person name="Adriaenssens E.M."/>
            <person name="Foster-Nyarko E."/>
            <person name="Jarju S."/>
            <person name="Secka A."/>
            <person name="Antonio M."/>
            <person name="Oren A."/>
            <person name="Chaudhuri R.R."/>
            <person name="La Ragione R."/>
            <person name="Hildebrand F."/>
            <person name="Pallen M.J."/>
        </authorList>
    </citation>
    <scope>NUCLEOTIDE SEQUENCE</scope>
    <source>
        <strain evidence="12">CHK188-4685</strain>
    </source>
</reference>
<evidence type="ECO:0000256" key="2">
    <source>
        <dbReference type="ARBA" id="ARBA00005745"/>
    </source>
</evidence>
<comment type="similarity">
    <text evidence="2 9">Belongs to the GSP F family.</text>
</comment>
<dbReference type="AlphaFoldDB" id="A0A9D2RMW2"/>
<reference evidence="12" key="2">
    <citation type="submission" date="2021-04" db="EMBL/GenBank/DDBJ databases">
        <authorList>
            <person name="Gilroy R."/>
        </authorList>
    </citation>
    <scope>NUCLEOTIDE SEQUENCE</scope>
    <source>
        <strain evidence="12">CHK188-4685</strain>
    </source>
</reference>
<evidence type="ECO:0000256" key="3">
    <source>
        <dbReference type="ARBA" id="ARBA00022448"/>
    </source>
</evidence>
<evidence type="ECO:0000313" key="12">
    <source>
        <dbReference type="EMBL" id="HJB08901.1"/>
    </source>
</evidence>
<evidence type="ECO:0000256" key="9">
    <source>
        <dbReference type="RuleBase" id="RU003923"/>
    </source>
</evidence>
<comment type="subcellular location">
    <subcellularLocation>
        <location evidence="1">Cell inner membrane</location>
        <topology evidence="1">Multi-pass membrane protein</topology>
    </subcellularLocation>
    <subcellularLocation>
        <location evidence="9">Cell membrane</location>
        <topology evidence="9">Multi-pass membrane protein</topology>
    </subcellularLocation>
</comment>
<keyword evidence="6 9" id="KW-0812">Transmembrane</keyword>
<dbReference type="PANTHER" id="PTHR30012">
    <property type="entry name" value="GENERAL SECRETION PATHWAY PROTEIN"/>
    <property type="match status" value="1"/>
</dbReference>
<feature type="transmembrane region" description="Helical" evidence="10">
    <location>
        <begin position="168"/>
        <end position="195"/>
    </location>
</feature>
<dbReference type="GO" id="GO:0005886">
    <property type="term" value="C:plasma membrane"/>
    <property type="evidence" value="ECO:0007669"/>
    <property type="project" value="UniProtKB-SubCell"/>
</dbReference>
<keyword evidence="5" id="KW-0997">Cell inner membrane</keyword>
<dbReference type="PANTHER" id="PTHR30012:SF0">
    <property type="entry name" value="TYPE II SECRETION SYSTEM PROTEIN F-RELATED"/>
    <property type="match status" value="1"/>
</dbReference>
<feature type="domain" description="Type II secretion system protein GspF" evidence="11">
    <location>
        <begin position="65"/>
        <end position="187"/>
    </location>
</feature>
<keyword evidence="4" id="KW-1003">Cell membrane</keyword>
<evidence type="ECO:0000313" key="13">
    <source>
        <dbReference type="Proteomes" id="UP000886804"/>
    </source>
</evidence>
<dbReference type="Gene3D" id="1.20.81.30">
    <property type="entry name" value="Type II secretion system (T2SS), domain F"/>
    <property type="match status" value="2"/>
</dbReference>
<dbReference type="EMBL" id="DWYS01000167">
    <property type="protein sequence ID" value="HJB08901.1"/>
    <property type="molecule type" value="Genomic_DNA"/>
</dbReference>
<dbReference type="InterPro" id="IPR018076">
    <property type="entry name" value="T2SS_GspF_dom"/>
</dbReference>
<evidence type="ECO:0000256" key="5">
    <source>
        <dbReference type="ARBA" id="ARBA00022519"/>
    </source>
</evidence>
<gene>
    <name evidence="12" type="ORF">H9716_13745</name>
</gene>
<keyword evidence="3 9" id="KW-0813">Transport</keyword>
<keyword evidence="7 10" id="KW-1133">Transmembrane helix</keyword>
<evidence type="ECO:0000256" key="6">
    <source>
        <dbReference type="ARBA" id="ARBA00022692"/>
    </source>
</evidence>
<comment type="caution">
    <text evidence="12">The sequence shown here is derived from an EMBL/GenBank/DDBJ whole genome shotgun (WGS) entry which is preliminary data.</text>
</comment>
<dbReference type="InterPro" id="IPR003004">
    <property type="entry name" value="GspF/PilC"/>
</dbReference>
<feature type="transmembrane region" description="Helical" evidence="10">
    <location>
        <begin position="368"/>
        <end position="392"/>
    </location>
</feature>
<dbReference type="Pfam" id="PF00482">
    <property type="entry name" value="T2SSF"/>
    <property type="match status" value="2"/>
</dbReference>
<dbReference type="GO" id="GO:0009306">
    <property type="term" value="P:protein secretion"/>
    <property type="evidence" value="ECO:0007669"/>
    <property type="project" value="InterPro"/>
</dbReference>
<accession>A0A9D2RMW2</accession>
<evidence type="ECO:0000256" key="10">
    <source>
        <dbReference type="SAM" id="Phobius"/>
    </source>
</evidence>
<dbReference type="FunFam" id="1.20.81.30:FF:000001">
    <property type="entry name" value="Type II secretion system protein F"/>
    <property type="match status" value="1"/>
</dbReference>
<dbReference type="InterPro" id="IPR042094">
    <property type="entry name" value="T2SS_GspF_sf"/>
</dbReference>
<feature type="transmembrane region" description="Helical" evidence="10">
    <location>
        <begin position="215"/>
        <end position="234"/>
    </location>
</feature>
<dbReference type="PROSITE" id="PS00874">
    <property type="entry name" value="T2SP_F"/>
    <property type="match status" value="1"/>
</dbReference>
<feature type="domain" description="Type II secretion system protein GspF" evidence="11">
    <location>
        <begin position="265"/>
        <end position="387"/>
    </location>
</feature>
<dbReference type="PRINTS" id="PR00812">
    <property type="entry name" value="BCTERIALGSPF"/>
</dbReference>
<dbReference type="Proteomes" id="UP000886804">
    <property type="component" value="Unassembled WGS sequence"/>
</dbReference>
<name>A0A9D2RMW2_9FIRM</name>
<evidence type="ECO:0000256" key="4">
    <source>
        <dbReference type="ARBA" id="ARBA00022475"/>
    </source>
</evidence>
<dbReference type="InterPro" id="IPR001992">
    <property type="entry name" value="T2SS_GspF/T4SS_PilC_CS"/>
</dbReference>
<evidence type="ECO:0000256" key="7">
    <source>
        <dbReference type="ARBA" id="ARBA00022989"/>
    </source>
</evidence>
<feature type="transmembrane region" description="Helical" evidence="10">
    <location>
        <begin position="246"/>
        <end position="266"/>
    </location>
</feature>
<evidence type="ECO:0000256" key="1">
    <source>
        <dbReference type="ARBA" id="ARBA00004429"/>
    </source>
</evidence>
<evidence type="ECO:0000256" key="8">
    <source>
        <dbReference type="ARBA" id="ARBA00023136"/>
    </source>
</evidence>
<keyword evidence="8 10" id="KW-0472">Membrane</keyword>
<proteinExistence type="inferred from homology"/>
<sequence length="396" mass="44277">MARYRYKALAIDGSKKQGEAEAEDERQLMEKLRKEELFCCWYVRVRTPQMGRWRRRMKLKELSFFCHQMSAMIQAGIPVTRAIEICGQTAEENTRMLLGQLEAHIRGGCTLSEAMKEMDHVFPELMVRVTEAGEKSGRLPQLLEKLGERCSRENSLRQKLRNVMTYPLILLAVTAAASCFLFTVVVPQFALLLSGSRLPLVTRVMLKISAFLTDNPMSVLFFCMFLTAAVWGAIQIPAVRLQGSRLLLSLPVAGGLLRISNGARFASSFSILYGSGVDALESMETAGRMMTNLYVRERIAQLTKEVKGGRMLSEVFSEERLFPPAFGAMAAAGEESGQLARILGQAGIFYEEEEQRALEQLLAFLEPAMILLMGLIVGTIVMAVVIPLYSLYSQMM</sequence>
<protein>
    <submittedName>
        <fullName evidence="12">Type II secretion system F family protein</fullName>
    </submittedName>
</protein>